<dbReference type="Proteomes" id="UP000828390">
    <property type="component" value="Unassembled WGS sequence"/>
</dbReference>
<accession>A0A9D4DA83</accession>
<gene>
    <name evidence="1" type="ORF">DPMN_047717</name>
</gene>
<proteinExistence type="predicted"/>
<evidence type="ECO:0000313" key="1">
    <source>
        <dbReference type="EMBL" id="KAH3740999.1"/>
    </source>
</evidence>
<dbReference type="AlphaFoldDB" id="A0A9D4DA83"/>
<organism evidence="1 2">
    <name type="scientific">Dreissena polymorpha</name>
    <name type="common">Zebra mussel</name>
    <name type="synonym">Mytilus polymorpha</name>
    <dbReference type="NCBI Taxonomy" id="45954"/>
    <lineage>
        <taxon>Eukaryota</taxon>
        <taxon>Metazoa</taxon>
        <taxon>Spiralia</taxon>
        <taxon>Lophotrochozoa</taxon>
        <taxon>Mollusca</taxon>
        <taxon>Bivalvia</taxon>
        <taxon>Autobranchia</taxon>
        <taxon>Heteroconchia</taxon>
        <taxon>Euheterodonta</taxon>
        <taxon>Imparidentia</taxon>
        <taxon>Neoheterodontei</taxon>
        <taxon>Myida</taxon>
        <taxon>Dreissenoidea</taxon>
        <taxon>Dreissenidae</taxon>
        <taxon>Dreissena</taxon>
    </lineage>
</organism>
<comment type="caution">
    <text evidence="1">The sequence shown here is derived from an EMBL/GenBank/DDBJ whole genome shotgun (WGS) entry which is preliminary data.</text>
</comment>
<keyword evidence="2" id="KW-1185">Reference proteome</keyword>
<reference evidence="1" key="2">
    <citation type="submission" date="2020-11" db="EMBL/GenBank/DDBJ databases">
        <authorList>
            <person name="McCartney M.A."/>
            <person name="Auch B."/>
            <person name="Kono T."/>
            <person name="Mallez S."/>
            <person name="Becker A."/>
            <person name="Gohl D.M."/>
            <person name="Silverstein K.A.T."/>
            <person name="Koren S."/>
            <person name="Bechman K.B."/>
            <person name="Herman A."/>
            <person name="Abrahante J.E."/>
            <person name="Garbe J."/>
        </authorList>
    </citation>
    <scope>NUCLEOTIDE SEQUENCE</scope>
    <source>
        <strain evidence="1">Duluth1</strain>
        <tissue evidence="1">Whole animal</tissue>
    </source>
</reference>
<name>A0A9D4DA83_DREPO</name>
<evidence type="ECO:0000313" key="2">
    <source>
        <dbReference type="Proteomes" id="UP000828390"/>
    </source>
</evidence>
<reference evidence="1" key="1">
    <citation type="journal article" date="2019" name="bioRxiv">
        <title>The Genome of the Zebra Mussel, Dreissena polymorpha: A Resource for Invasive Species Research.</title>
        <authorList>
            <person name="McCartney M.A."/>
            <person name="Auch B."/>
            <person name="Kono T."/>
            <person name="Mallez S."/>
            <person name="Zhang Y."/>
            <person name="Obille A."/>
            <person name="Becker A."/>
            <person name="Abrahante J.E."/>
            <person name="Garbe J."/>
            <person name="Badalamenti J.P."/>
            <person name="Herman A."/>
            <person name="Mangelson H."/>
            <person name="Liachko I."/>
            <person name="Sullivan S."/>
            <person name="Sone E.D."/>
            <person name="Koren S."/>
            <person name="Silverstein K.A.T."/>
            <person name="Beckman K.B."/>
            <person name="Gohl D.M."/>
        </authorList>
    </citation>
    <scope>NUCLEOTIDE SEQUENCE</scope>
    <source>
        <strain evidence="1">Duluth1</strain>
        <tissue evidence="1">Whole animal</tissue>
    </source>
</reference>
<sequence length="60" mass="6156">MKDTYCRADIGIIPSEPPSESSRVETFGIIKIGLVSSSLVSPGAAADSSSASPVGLRIFS</sequence>
<dbReference type="EMBL" id="JAIWYP010000011">
    <property type="protein sequence ID" value="KAH3740999.1"/>
    <property type="molecule type" value="Genomic_DNA"/>
</dbReference>
<protein>
    <submittedName>
        <fullName evidence="1">Uncharacterized protein</fullName>
    </submittedName>
</protein>